<dbReference type="Pfam" id="PF00496">
    <property type="entry name" value="SBP_bac_5"/>
    <property type="match status" value="1"/>
</dbReference>
<dbReference type="CDD" id="cd08499">
    <property type="entry name" value="PBP2_Ylib_like"/>
    <property type="match status" value="1"/>
</dbReference>
<evidence type="ECO:0000313" key="6">
    <source>
        <dbReference type="EMBL" id="QNM16084.1"/>
    </source>
</evidence>
<evidence type="ECO:0000256" key="3">
    <source>
        <dbReference type="ARBA" id="ARBA00022729"/>
    </source>
</evidence>
<dbReference type="PANTHER" id="PTHR30290:SF9">
    <property type="entry name" value="OLIGOPEPTIDE-BINDING PROTEIN APPA"/>
    <property type="match status" value="1"/>
</dbReference>
<sequence>MKKRLYLLLVGVMSLFLFVACGDNSTKTDAKKGPKDTIVVAQGADAKSLDPHGTNDQPSSRISAQIYDRLVEQDNDMKIVPGLAESWEQVDPKTVVFHLRKGVKFHNGEPLKASDVKFSLERMKNSPKVSYIIGAVDTIDVIDDNTVKITTTEPFGPLLNHLAHNAASILNEKAVKEAGESYGQHPVGTGPYKFVAWQSGDRVEMEANPDYFLGETPIKNLTFRAITEDSNRTIALETGEIDIAYDIQGLDKDRLKASENIKFIEEPSLGIGYLGFNTRKKPFDNPKVREAIAYAINADDIIDAAYKGSATKANSLIGPKVFGHSDKPQFHEYNIEKAKQLLAEAGYPNGFKTKIWINDNPVRRDIAVILQDQLKQVGIDASVETLEWGAYLEGTARGDHDMFILGWVTVTGDADYGLYPLLHPSSFGGAGNRAFYENPKVTELLEKARTSVDQNERKELYEQIQIIAQQDLPYYVLCFQSQNAAMQKDVQNFNLRPAGHHKLYGVEFKEEK</sequence>
<dbReference type="PROSITE" id="PS51257">
    <property type="entry name" value="PROKAR_LIPOPROTEIN"/>
    <property type="match status" value="1"/>
</dbReference>
<comment type="similarity">
    <text evidence="1">Belongs to the bacterial solute-binding protein 5 family.</text>
</comment>
<dbReference type="GO" id="GO:0042597">
    <property type="term" value="C:periplasmic space"/>
    <property type="evidence" value="ECO:0007669"/>
    <property type="project" value="UniProtKB-ARBA"/>
</dbReference>
<dbReference type="Proteomes" id="UP000515913">
    <property type="component" value="Chromosome"/>
</dbReference>
<accession>A0A7G9GZ52</accession>
<keyword evidence="7" id="KW-1185">Reference proteome</keyword>
<dbReference type="PROSITE" id="PS01040">
    <property type="entry name" value="SBP_BACTERIAL_5"/>
    <property type="match status" value="1"/>
</dbReference>
<feature type="domain" description="Solute-binding protein family 5" evidence="5">
    <location>
        <begin position="78"/>
        <end position="427"/>
    </location>
</feature>
<keyword evidence="2" id="KW-0813">Transport</keyword>
<dbReference type="GO" id="GO:0015833">
    <property type="term" value="P:peptide transport"/>
    <property type="evidence" value="ECO:0007669"/>
    <property type="project" value="TreeGrafter"/>
</dbReference>
<feature type="signal peptide" evidence="4">
    <location>
        <begin position="1"/>
        <end position="22"/>
    </location>
</feature>
<dbReference type="PIRSF" id="PIRSF002741">
    <property type="entry name" value="MppA"/>
    <property type="match status" value="1"/>
</dbReference>
<evidence type="ECO:0000259" key="5">
    <source>
        <dbReference type="Pfam" id="PF00496"/>
    </source>
</evidence>
<evidence type="ECO:0000313" key="7">
    <source>
        <dbReference type="Proteomes" id="UP000515913"/>
    </source>
</evidence>
<evidence type="ECO:0000256" key="2">
    <source>
        <dbReference type="ARBA" id="ARBA00022448"/>
    </source>
</evidence>
<dbReference type="Gene3D" id="3.10.105.10">
    <property type="entry name" value="Dipeptide-binding Protein, Domain 3"/>
    <property type="match status" value="1"/>
</dbReference>
<dbReference type="GO" id="GO:1904680">
    <property type="term" value="F:peptide transmembrane transporter activity"/>
    <property type="evidence" value="ECO:0007669"/>
    <property type="project" value="TreeGrafter"/>
</dbReference>
<reference evidence="6 7" key="1">
    <citation type="submission" date="2020-08" db="EMBL/GenBank/DDBJ databases">
        <authorList>
            <person name="Liu C."/>
            <person name="Sun Q."/>
        </authorList>
    </citation>
    <scope>NUCLEOTIDE SEQUENCE [LARGE SCALE GENOMIC DNA]</scope>
    <source>
        <strain evidence="6 7">NSJ-57</strain>
    </source>
</reference>
<dbReference type="GO" id="GO:0043190">
    <property type="term" value="C:ATP-binding cassette (ABC) transporter complex"/>
    <property type="evidence" value="ECO:0007669"/>
    <property type="project" value="InterPro"/>
</dbReference>
<dbReference type="SUPFAM" id="SSF53850">
    <property type="entry name" value="Periplasmic binding protein-like II"/>
    <property type="match status" value="1"/>
</dbReference>
<dbReference type="InterPro" id="IPR000914">
    <property type="entry name" value="SBP_5_dom"/>
</dbReference>
<evidence type="ECO:0000256" key="4">
    <source>
        <dbReference type="SAM" id="SignalP"/>
    </source>
</evidence>
<feature type="chain" id="PRO_5028845636" evidence="4">
    <location>
        <begin position="23"/>
        <end position="512"/>
    </location>
</feature>
<name>A0A7G9GZ52_9FUSO</name>
<dbReference type="PANTHER" id="PTHR30290">
    <property type="entry name" value="PERIPLASMIC BINDING COMPONENT OF ABC TRANSPORTER"/>
    <property type="match status" value="1"/>
</dbReference>
<dbReference type="Gene3D" id="3.40.190.10">
    <property type="entry name" value="Periplasmic binding protein-like II"/>
    <property type="match status" value="1"/>
</dbReference>
<dbReference type="KEGG" id="fho:H9Q81_04495"/>
<dbReference type="InterPro" id="IPR023765">
    <property type="entry name" value="SBP_5_CS"/>
</dbReference>
<dbReference type="AlphaFoldDB" id="A0A7G9GZ52"/>
<dbReference type="InterPro" id="IPR030678">
    <property type="entry name" value="Peptide/Ni-bd"/>
</dbReference>
<dbReference type="EMBL" id="CP060637">
    <property type="protein sequence ID" value="QNM16084.1"/>
    <property type="molecule type" value="Genomic_DNA"/>
</dbReference>
<proteinExistence type="inferred from homology"/>
<dbReference type="RefSeq" id="WP_101473824.1">
    <property type="nucleotide sequence ID" value="NZ_CP060637.1"/>
</dbReference>
<gene>
    <name evidence="6" type="ORF">H9Q81_04495</name>
</gene>
<keyword evidence="3 4" id="KW-0732">Signal</keyword>
<protein>
    <submittedName>
        <fullName evidence="6">Glutathione ABC transporter substrate-binding protein</fullName>
    </submittedName>
</protein>
<organism evidence="6 7">
    <name type="scientific">Fusobacterium hominis</name>
    <dbReference type="NCBI Taxonomy" id="2764326"/>
    <lineage>
        <taxon>Bacteria</taxon>
        <taxon>Fusobacteriati</taxon>
        <taxon>Fusobacteriota</taxon>
        <taxon>Fusobacteriia</taxon>
        <taxon>Fusobacteriales</taxon>
        <taxon>Fusobacteriaceae</taxon>
        <taxon>Fusobacterium</taxon>
    </lineage>
</organism>
<dbReference type="InterPro" id="IPR039424">
    <property type="entry name" value="SBP_5"/>
</dbReference>
<dbReference type="Gene3D" id="3.90.76.10">
    <property type="entry name" value="Dipeptide-binding Protein, Domain 1"/>
    <property type="match status" value="1"/>
</dbReference>
<evidence type="ECO:0000256" key="1">
    <source>
        <dbReference type="ARBA" id="ARBA00005695"/>
    </source>
</evidence>